<dbReference type="Proteomes" id="UP000593765">
    <property type="component" value="Chromosome"/>
</dbReference>
<evidence type="ECO:0000313" key="3">
    <source>
        <dbReference type="EMBL" id="QOV88649.1"/>
    </source>
</evidence>
<sequence length="331" mass="35973">MDSHAHSRPPRTPLVPPGGIDLHERDMTATFSADVTLAEAQSRLAEIGQWLPIDGNPELSLGQLVNENSTGPLRLGYGAWRDLLLGVQFTNGGGDLITAGGRTVKNVAGYDLTKFMVGQRGVFGRLMTLTTRTYRRPAGAIAIDLPPEPLKINDLLPTPLRPQWEVLTADSLRLGYLGDERTLDYYRQHLPSLSPKRIVERTVDDDIADRRSLWVHGDRAFRATLPPAKLLTFTASSGLASGNSRWTADAAFGIVVGPIPDDVAQLVSAVESVGGRLSLNDHSRDSSTVLSGLSPEERDVLEQLKRAFDGAQMLNPIPTTYANAHRQQSVG</sequence>
<keyword evidence="4" id="KW-1185">Reference proteome</keyword>
<dbReference type="RefSeq" id="WP_206291646.1">
    <property type="nucleotide sequence ID" value="NZ_CP063458.1"/>
</dbReference>
<dbReference type="SUPFAM" id="SSF56176">
    <property type="entry name" value="FAD-binding/transporter-associated domain-like"/>
    <property type="match status" value="1"/>
</dbReference>
<organism evidence="3 4">
    <name type="scientific">Humisphaera borealis</name>
    <dbReference type="NCBI Taxonomy" id="2807512"/>
    <lineage>
        <taxon>Bacteria</taxon>
        <taxon>Pseudomonadati</taxon>
        <taxon>Planctomycetota</taxon>
        <taxon>Phycisphaerae</taxon>
        <taxon>Tepidisphaerales</taxon>
        <taxon>Tepidisphaeraceae</taxon>
        <taxon>Humisphaera</taxon>
    </lineage>
</organism>
<dbReference type="Gene3D" id="3.30.465.10">
    <property type="match status" value="1"/>
</dbReference>
<dbReference type="InterPro" id="IPR036318">
    <property type="entry name" value="FAD-bd_PCMH-like_sf"/>
</dbReference>
<feature type="domain" description="FAD linked oxidase N-terminal" evidence="2">
    <location>
        <begin position="20"/>
        <end position="99"/>
    </location>
</feature>
<gene>
    <name evidence="3" type="ORF">IPV69_20785</name>
</gene>
<evidence type="ECO:0000313" key="4">
    <source>
        <dbReference type="Proteomes" id="UP000593765"/>
    </source>
</evidence>
<feature type="region of interest" description="Disordered" evidence="1">
    <location>
        <begin position="1"/>
        <end position="20"/>
    </location>
</feature>
<dbReference type="KEGG" id="hbs:IPV69_20785"/>
<dbReference type="PANTHER" id="PTHR11748">
    <property type="entry name" value="D-LACTATE DEHYDROGENASE"/>
    <property type="match status" value="1"/>
</dbReference>
<evidence type="ECO:0000256" key="1">
    <source>
        <dbReference type="SAM" id="MobiDB-lite"/>
    </source>
</evidence>
<dbReference type="PANTHER" id="PTHR11748:SF103">
    <property type="entry name" value="GLYCOLATE OXIDASE SUBUNIT GLCE"/>
    <property type="match status" value="1"/>
</dbReference>
<proteinExistence type="predicted"/>
<reference evidence="3 4" key="1">
    <citation type="submission" date="2020-10" db="EMBL/GenBank/DDBJ databases">
        <title>Wide distribution of Phycisphaera-like planctomycetes from WD2101 soil group in peatlands and genome analysis of the first cultivated representative.</title>
        <authorList>
            <person name="Dedysh S.N."/>
            <person name="Beletsky A.V."/>
            <person name="Ivanova A."/>
            <person name="Kulichevskaya I.S."/>
            <person name="Suzina N.E."/>
            <person name="Philippov D.A."/>
            <person name="Rakitin A.L."/>
            <person name="Mardanov A.V."/>
            <person name="Ravin N.V."/>
        </authorList>
    </citation>
    <scope>NUCLEOTIDE SEQUENCE [LARGE SCALE GENOMIC DNA]</scope>
    <source>
        <strain evidence="3 4">M1803</strain>
    </source>
</reference>
<dbReference type="InterPro" id="IPR016169">
    <property type="entry name" value="FAD-bd_PCMH_sub2"/>
</dbReference>
<dbReference type="Pfam" id="PF01565">
    <property type="entry name" value="FAD_binding_4"/>
    <property type="match status" value="1"/>
</dbReference>
<name>A0A7M2WTA1_9BACT</name>
<dbReference type="InterPro" id="IPR006094">
    <property type="entry name" value="Oxid_FAD_bind_N"/>
</dbReference>
<dbReference type="AlphaFoldDB" id="A0A7M2WTA1"/>
<accession>A0A7M2WTA1</accession>
<dbReference type="EMBL" id="CP063458">
    <property type="protein sequence ID" value="QOV88649.1"/>
    <property type="molecule type" value="Genomic_DNA"/>
</dbReference>
<evidence type="ECO:0000259" key="2">
    <source>
        <dbReference type="Pfam" id="PF01565"/>
    </source>
</evidence>
<dbReference type="GO" id="GO:0050660">
    <property type="term" value="F:flavin adenine dinucleotide binding"/>
    <property type="evidence" value="ECO:0007669"/>
    <property type="project" value="InterPro"/>
</dbReference>
<protein>
    <submittedName>
        <fullName evidence="3">FAD-binding oxidoreductase</fullName>
    </submittedName>
</protein>